<protein>
    <submittedName>
        <fullName evidence="1">Uncharacterized protein</fullName>
    </submittedName>
</protein>
<evidence type="ECO:0000313" key="1">
    <source>
        <dbReference type="EMBL" id="ORY48230.1"/>
    </source>
</evidence>
<dbReference type="OrthoDB" id="2161484at2759"/>
<accession>A0A1Y2CMH9</accession>
<name>A0A1Y2CMH9_9FUNG</name>
<dbReference type="Proteomes" id="UP000193642">
    <property type="component" value="Unassembled WGS sequence"/>
</dbReference>
<comment type="caution">
    <text evidence="1">The sequence shown here is derived from an EMBL/GenBank/DDBJ whole genome shotgun (WGS) entry which is preliminary data.</text>
</comment>
<proteinExistence type="predicted"/>
<gene>
    <name evidence="1" type="ORF">BCR33DRAFT_714626</name>
</gene>
<dbReference type="AlphaFoldDB" id="A0A1Y2CMH9"/>
<organism evidence="1 2">
    <name type="scientific">Rhizoclosmatium globosum</name>
    <dbReference type="NCBI Taxonomy" id="329046"/>
    <lineage>
        <taxon>Eukaryota</taxon>
        <taxon>Fungi</taxon>
        <taxon>Fungi incertae sedis</taxon>
        <taxon>Chytridiomycota</taxon>
        <taxon>Chytridiomycota incertae sedis</taxon>
        <taxon>Chytridiomycetes</taxon>
        <taxon>Chytridiales</taxon>
        <taxon>Chytriomycetaceae</taxon>
        <taxon>Rhizoclosmatium</taxon>
    </lineage>
</organism>
<dbReference type="EMBL" id="MCGO01000012">
    <property type="protein sequence ID" value="ORY48230.1"/>
    <property type="molecule type" value="Genomic_DNA"/>
</dbReference>
<keyword evidence="2" id="KW-1185">Reference proteome</keyword>
<reference evidence="1 2" key="1">
    <citation type="submission" date="2016-07" db="EMBL/GenBank/DDBJ databases">
        <title>Pervasive Adenine N6-methylation of Active Genes in Fungi.</title>
        <authorList>
            <consortium name="DOE Joint Genome Institute"/>
            <person name="Mondo S.J."/>
            <person name="Dannebaum R.O."/>
            <person name="Kuo R.C."/>
            <person name="Labutti K."/>
            <person name="Haridas S."/>
            <person name="Kuo A."/>
            <person name="Salamov A."/>
            <person name="Ahrendt S.R."/>
            <person name="Lipzen A."/>
            <person name="Sullivan W."/>
            <person name="Andreopoulos W.B."/>
            <person name="Clum A."/>
            <person name="Lindquist E."/>
            <person name="Daum C."/>
            <person name="Ramamoorthy G.K."/>
            <person name="Gryganskyi A."/>
            <person name="Culley D."/>
            <person name="Magnuson J.K."/>
            <person name="James T.Y."/>
            <person name="O'Malley M.A."/>
            <person name="Stajich J.E."/>
            <person name="Spatafora J.W."/>
            <person name="Visel A."/>
            <person name="Grigoriev I.V."/>
        </authorList>
    </citation>
    <scope>NUCLEOTIDE SEQUENCE [LARGE SCALE GENOMIC DNA]</scope>
    <source>
        <strain evidence="1 2">JEL800</strain>
    </source>
</reference>
<evidence type="ECO:0000313" key="2">
    <source>
        <dbReference type="Proteomes" id="UP000193642"/>
    </source>
</evidence>
<sequence>MISDSLMEAIDADDEPAQAITERPPTQEYIESSLPENRPSLDRDTLASSVLSSRCFDVSGVVEAFIGQLTLAGSLSLSDPVVTDESDRCLKAGQVMCCSFPRQNRIIESQMARIVPSLFRVFEPDARGIPSKVLLHMLNRNDNPIEHILNGFLLWRS</sequence>